<accession>A0A8H6I0I4</accession>
<dbReference type="OrthoDB" id="3025234at2759"/>
<keyword evidence="2" id="KW-1185">Reference proteome</keyword>
<protein>
    <submittedName>
        <fullName evidence="1">Uncharacterized protein</fullName>
    </submittedName>
</protein>
<reference evidence="1 2" key="1">
    <citation type="submission" date="2020-07" db="EMBL/GenBank/DDBJ databases">
        <title>Comparative genomics of pyrophilous fungi reveals a link between fire events and developmental genes.</title>
        <authorList>
            <consortium name="DOE Joint Genome Institute"/>
            <person name="Steindorff A.S."/>
            <person name="Carver A."/>
            <person name="Calhoun S."/>
            <person name="Stillman K."/>
            <person name="Liu H."/>
            <person name="Lipzen A."/>
            <person name="Pangilinan J."/>
            <person name="Labutti K."/>
            <person name="Bruns T.D."/>
            <person name="Grigoriev I.V."/>
        </authorList>
    </citation>
    <scope>NUCLEOTIDE SEQUENCE [LARGE SCALE GENOMIC DNA]</scope>
    <source>
        <strain evidence="1 2">CBS 144469</strain>
    </source>
</reference>
<evidence type="ECO:0000313" key="2">
    <source>
        <dbReference type="Proteomes" id="UP000521943"/>
    </source>
</evidence>
<proteinExistence type="predicted"/>
<name>A0A8H6I0I4_9AGAR</name>
<dbReference type="EMBL" id="JACGCI010000026">
    <property type="protein sequence ID" value="KAF6756401.1"/>
    <property type="molecule type" value="Genomic_DNA"/>
</dbReference>
<dbReference type="Proteomes" id="UP000521943">
    <property type="component" value="Unassembled WGS sequence"/>
</dbReference>
<dbReference type="AlphaFoldDB" id="A0A8H6I0I4"/>
<gene>
    <name evidence="1" type="ORF">DFP72DRAFT_285263</name>
</gene>
<evidence type="ECO:0000313" key="1">
    <source>
        <dbReference type="EMBL" id="KAF6756401.1"/>
    </source>
</evidence>
<comment type="caution">
    <text evidence="1">The sequence shown here is derived from an EMBL/GenBank/DDBJ whole genome shotgun (WGS) entry which is preliminary data.</text>
</comment>
<sequence length="101" mass="11422">MVSFPPDFPQDVGDRFNGLARIVEDKKEILEQRLAPDRSKLKRFILSPQDKAEVLAITQEIRFAIEIAMFQATVQNEVRTLQVVEGIGWLKGKITSTCAYG</sequence>
<organism evidence="1 2">
    <name type="scientific">Ephemerocybe angulata</name>
    <dbReference type="NCBI Taxonomy" id="980116"/>
    <lineage>
        <taxon>Eukaryota</taxon>
        <taxon>Fungi</taxon>
        <taxon>Dikarya</taxon>
        <taxon>Basidiomycota</taxon>
        <taxon>Agaricomycotina</taxon>
        <taxon>Agaricomycetes</taxon>
        <taxon>Agaricomycetidae</taxon>
        <taxon>Agaricales</taxon>
        <taxon>Agaricineae</taxon>
        <taxon>Psathyrellaceae</taxon>
        <taxon>Ephemerocybe</taxon>
    </lineage>
</organism>